<dbReference type="Pfam" id="PF07714">
    <property type="entry name" value="PK_Tyr_Ser-Thr"/>
    <property type="match status" value="1"/>
</dbReference>
<keyword evidence="5" id="KW-0325">Glycoprotein</keyword>
<gene>
    <name evidence="13" type="ORF">HOLleu_04138</name>
</gene>
<dbReference type="SMART" id="SM00409">
    <property type="entry name" value="IG"/>
    <property type="match status" value="1"/>
</dbReference>
<dbReference type="PROSITE" id="PS51257">
    <property type="entry name" value="PROKAR_LIPOPROTEIN"/>
    <property type="match status" value="1"/>
</dbReference>
<dbReference type="InterPro" id="IPR007110">
    <property type="entry name" value="Ig-like_dom"/>
</dbReference>
<dbReference type="InterPro" id="IPR000719">
    <property type="entry name" value="Prot_kinase_dom"/>
</dbReference>
<keyword evidence="14" id="KW-1185">Reference proteome</keyword>
<evidence type="ECO:0000256" key="5">
    <source>
        <dbReference type="ARBA" id="ARBA00023180"/>
    </source>
</evidence>
<dbReference type="GO" id="GO:0005524">
    <property type="term" value="F:ATP binding"/>
    <property type="evidence" value="ECO:0007669"/>
    <property type="project" value="UniProtKB-KW"/>
</dbReference>
<comment type="caution">
    <text evidence="13">The sequence shown here is derived from an EMBL/GenBank/DDBJ whole genome shotgun (WGS) entry which is preliminary data.</text>
</comment>
<feature type="site" description="Important for interaction with phosphotyrosine-binding proteins" evidence="9">
    <location>
        <position position="786"/>
    </location>
</feature>
<dbReference type="PRINTS" id="PR00109">
    <property type="entry name" value="TYRKINASE"/>
</dbReference>
<dbReference type="PROSITE" id="PS50835">
    <property type="entry name" value="IG_LIKE"/>
    <property type="match status" value="1"/>
</dbReference>
<dbReference type="PANTHER" id="PTHR24416">
    <property type="entry name" value="TYROSINE-PROTEIN KINASE RECEPTOR"/>
    <property type="match status" value="1"/>
</dbReference>
<dbReference type="PROSITE" id="PS50011">
    <property type="entry name" value="PROTEIN_KINASE_DOM"/>
    <property type="match status" value="1"/>
</dbReference>
<dbReference type="SUPFAM" id="SSF48726">
    <property type="entry name" value="Immunoglobulin"/>
    <property type="match status" value="1"/>
</dbReference>
<evidence type="ECO:0000256" key="10">
    <source>
        <dbReference type="SAM" id="SignalP"/>
    </source>
</evidence>
<dbReference type="InterPro" id="IPR036179">
    <property type="entry name" value="Ig-like_dom_sf"/>
</dbReference>
<dbReference type="PANTHER" id="PTHR24416:SF611">
    <property type="entry name" value="TYROSINE-PROTEIN KINASE TRANSMEMBRANE RECEPTOR ROR"/>
    <property type="match status" value="1"/>
</dbReference>
<keyword evidence="10" id="KW-0732">Signal</keyword>
<feature type="domain" description="Protein kinase" evidence="11">
    <location>
        <begin position="501"/>
        <end position="782"/>
    </location>
</feature>
<evidence type="ECO:0000313" key="14">
    <source>
        <dbReference type="Proteomes" id="UP001152320"/>
    </source>
</evidence>
<dbReference type="GO" id="GO:0004714">
    <property type="term" value="F:transmembrane receptor protein tyrosine kinase activity"/>
    <property type="evidence" value="ECO:0007669"/>
    <property type="project" value="TreeGrafter"/>
</dbReference>
<keyword evidence="13" id="KW-0675">Receptor</keyword>
<evidence type="ECO:0000256" key="1">
    <source>
        <dbReference type="ARBA" id="ARBA00004167"/>
    </source>
</evidence>
<dbReference type="AlphaFoldDB" id="A0A9Q1CTH3"/>
<evidence type="ECO:0000313" key="13">
    <source>
        <dbReference type="EMBL" id="KAJ8050800.1"/>
    </source>
</evidence>
<dbReference type="GO" id="GO:0005886">
    <property type="term" value="C:plasma membrane"/>
    <property type="evidence" value="ECO:0007669"/>
    <property type="project" value="TreeGrafter"/>
</dbReference>
<keyword evidence="4" id="KW-0472">Membrane</keyword>
<sequence>MGKRCLLFSLLWIIFYSCNFSNSIDEHCSVGHNPTKVEAFVSRNITLECPCTSSNFGKRWKHSSKVLYLGENLQDDDFPGNPHLVSPYSLTIESVDFRHEGNYSCFCNFTDIIKEYQLLVRDLYLTINGSLITKETLHLEMDKQQTLACHVNGSNSDGSLKLMKNSQKVKPNISKEGENGFVAKVVTQLEGEEENVSCTWISKLCLARHEIQVQFVIYASPHLYLKLNGSQNKETSLYLHERQNLHVECKATNARPAVNLTLFINDRPAATAADSSSQRNNLYNTIVSENIVLKDEHIRITCVTNGRYGFSEKFVEVNVTTYASSTLHLSVNDEQVENGTIYNNNGNSLLLFSCNAYGARPAVKIGWNKSGSYEASSQELEPSQSVTKMRNSSFNTKSTLQLRSVGGKVKVTCFTLSDPGIPQQRYGVEVFTQGPSNALTALIAVCSSVILVLVLVCFVKKTKELLLEYRLRTTRQFSDVSEDRTEDTKADESCLTPCKVTFLSRLPGEGTMQYWKAVSSYSLMGDEMFVAKTVSETAPLKELYRFRDMAKEVNSLKKHSNVINTIGIAIENVPYYIYQEYIGYGSLRDYLLRNYQQTRRSQICSSTTEGESHKEIERKWKLTGFAHGVSEGMSFLAMNNFCHPALTSRKVLLTKTLTCKLYDFVPQRMAEDKLYNVMQQVNTPLAWLPPETIFLRQYSAKADVWSLAVLLWEIYSLGDTPHAGMTNEEIEKEIRSGRCLLQPLCCPGGIFCVMLSAWDVESEKRPTFENFAKQIAKVRDCLNQEYENEKLAAVKEDPSYFTLNDSDYDYVETQTASTDSL</sequence>
<dbReference type="GO" id="GO:0046872">
    <property type="term" value="F:metal ion binding"/>
    <property type="evidence" value="ECO:0007669"/>
    <property type="project" value="UniProtKB-KW"/>
</dbReference>
<reference evidence="13" key="1">
    <citation type="submission" date="2021-10" db="EMBL/GenBank/DDBJ databases">
        <title>Tropical sea cucumber genome reveals ecological adaptation and Cuvierian tubules defense mechanism.</title>
        <authorList>
            <person name="Chen T."/>
        </authorList>
    </citation>
    <scope>NUCLEOTIDE SEQUENCE</scope>
    <source>
        <strain evidence="13">Nanhai2018</strain>
        <tissue evidence="13">Muscle</tissue>
    </source>
</reference>
<proteinExistence type="predicted"/>
<evidence type="ECO:0000256" key="4">
    <source>
        <dbReference type="ARBA" id="ARBA00023136"/>
    </source>
</evidence>
<evidence type="ECO:0000256" key="2">
    <source>
        <dbReference type="ARBA" id="ARBA00022692"/>
    </source>
</evidence>
<feature type="chain" id="PRO_5040188139" evidence="10">
    <location>
        <begin position="22"/>
        <end position="821"/>
    </location>
</feature>
<dbReference type="PIRSF" id="PIRSF000615">
    <property type="entry name" value="TyrPK_CSF1-R"/>
    <property type="match status" value="1"/>
</dbReference>
<dbReference type="SUPFAM" id="SSF56112">
    <property type="entry name" value="Protein kinase-like (PK-like)"/>
    <property type="match status" value="1"/>
</dbReference>
<keyword evidence="13" id="KW-0808">Transferase</keyword>
<dbReference type="Proteomes" id="UP001152320">
    <property type="component" value="Chromosome 1"/>
</dbReference>
<organism evidence="13 14">
    <name type="scientific">Holothuria leucospilota</name>
    <name type="common">Black long sea cucumber</name>
    <name type="synonym">Mertensiothuria leucospilota</name>
    <dbReference type="NCBI Taxonomy" id="206669"/>
    <lineage>
        <taxon>Eukaryota</taxon>
        <taxon>Metazoa</taxon>
        <taxon>Echinodermata</taxon>
        <taxon>Eleutherozoa</taxon>
        <taxon>Echinozoa</taxon>
        <taxon>Holothuroidea</taxon>
        <taxon>Aspidochirotacea</taxon>
        <taxon>Aspidochirotida</taxon>
        <taxon>Holothuriidae</taxon>
        <taxon>Holothuria</taxon>
    </lineage>
</organism>
<evidence type="ECO:0000256" key="9">
    <source>
        <dbReference type="PIRSR" id="PIRSR000615-4"/>
    </source>
</evidence>
<protein>
    <submittedName>
        <fullName evidence="13">Tyrosine-protein kinase transmembrane receptor Ror</fullName>
    </submittedName>
</protein>
<keyword evidence="7" id="KW-0547">Nucleotide-binding</keyword>
<dbReference type="InterPro" id="IPR011009">
    <property type="entry name" value="Kinase-like_dom_sf"/>
</dbReference>
<feature type="binding site" evidence="7">
    <location>
        <position position="649"/>
    </location>
    <ligand>
        <name>ATP</name>
        <dbReference type="ChEBI" id="CHEBI:30616"/>
    </ligand>
</feature>
<keyword evidence="8" id="KW-0479">Metal-binding</keyword>
<dbReference type="GO" id="GO:0043235">
    <property type="term" value="C:receptor complex"/>
    <property type="evidence" value="ECO:0007669"/>
    <property type="project" value="TreeGrafter"/>
</dbReference>
<dbReference type="InterPro" id="IPR050122">
    <property type="entry name" value="RTK"/>
</dbReference>
<keyword evidence="13" id="KW-0418">Kinase</keyword>
<dbReference type="EMBL" id="JAIZAY010000001">
    <property type="protein sequence ID" value="KAJ8050800.1"/>
    <property type="molecule type" value="Genomic_DNA"/>
</dbReference>
<evidence type="ECO:0000256" key="3">
    <source>
        <dbReference type="ARBA" id="ARBA00022989"/>
    </source>
</evidence>
<evidence type="ECO:0000259" key="11">
    <source>
        <dbReference type="PROSITE" id="PS50011"/>
    </source>
</evidence>
<dbReference type="InterPro" id="IPR003599">
    <property type="entry name" value="Ig_sub"/>
</dbReference>
<evidence type="ECO:0000259" key="12">
    <source>
        <dbReference type="PROSITE" id="PS50835"/>
    </source>
</evidence>
<evidence type="ECO:0000256" key="8">
    <source>
        <dbReference type="PIRSR" id="PIRSR000615-3"/>
    </source>
</evidence>
<accession>A0A9Q1CTH3</accession>
<keyword evidence="7" id="KW-0067">ATP-binding</keyword>
<dbReference type="GO" id="GO:0007169">
    <property type="term" value="P:cell surface receptor protein tyrosine kinase signaling pathway"/>
    <property type="evidence" value="ECO:0007669"/>
    <property type="project" value="TreeGrafter"/>
</dbReference>
<keyword evidence="6" id="KW-0393">Immunoglobulin domain</keyword>
<feature type="domain" description="Ig-like" evidence="12">
    <location>
        <begin position="346"/>
        <end position="413"/>
    </location>
</feature>
<keyword evidence="3" id="KW-1133">Transmembrane helix</keyword>
<comment type="subcellular location">
    <subcellularLocation>
        <location evidence="1">Membrane</location>
        <topology evidence="1">Single-pass membrane protein</topology>
    </subcellularLocation>
</comment>
<feature type="binding site" evidence="8">
    <location>
        <position position="663"/>
    </location>
    <ligand>
        <name>Mg(2+)</name>
        <dbReference type="ChEBI" id="CHEBI:18420"/>
    </ligand>
</feature>
<feature type="signal peptide" evidence="10">
    <location>
        <begin position="1"/>
        <end position="21"/>
    </location>
</feature>
<evidence type="ECO:0000256" key="7">
    <source>
        <dbReference type="PIRSR" id="PIRSR000615-2"/>
    </source>
</evidence>
<dbReference type="Gene3D" id="2.60.40.10">
    <property type="entry name" value="Immunoglobulins"/>
    <property type="match status" value="3"/>
</dbReference>
<name>A0A9Q1CTH3_HOLLE</name>
<dbReference type="Gene3D" id="1.10.510.10">
    <property type="entry name" value="Transferase(Phosphotransferase) domain 1"/>
    <property type="match status" value="1"/>
</dbReference>
<evidence type="ECO:0000256" key="6">
    <source>
        <dbReference type="ARBA" id="ARBA00023319"/>
    </source>
</evidence>
<dbReference type="InterPro" id="IPR001245">
    <property type="entry name" value="Ser-Thr/Tyr_kinase_cat_dom"/>
</dbReference>
<dbReference type="InterPro" id="IPR013783">
    <property type="entry name" value="Ig-like_fold"/>
</dbReference>
<keyword evidence="2 13" id="KW-0812">Transmembrane</keyword>
<keyword evidence="8" id="KW-0460">Magnesium</keyword>